<dbReference type="STRING" id="133385.A0A2T9YSQ0"/>
<evidence type="ECO:0000313" key="2">
    <source>
        <dbReference type="Proteomes" id="UP000245383"/>
    </source>
</evidence>
<name>A0A2T9YSQ0_9FUNG</name>
<evidence type="ECO:0000313" key="1">
    <source>
        <dbReference type="EMBL" id="PVU95347.1"/>
    </source>
</evidence>
<proteinExistence type="predicted"/>
<dbReference type="Gene3D" id="2.40.70.10">
    <property type="entry name" value="Acid Proteases"/>
    <property type="match status" value="1"/>
</dbReference>
<gene>
    <name evidence="1" type="ORF">BB561_001892</name>
</gene>
<comment type="caution">
    <text evidence="1">The sequence shown here is derived from an EMBL/GenBank/DDBJ whole genome shotgun (WGS) entry which is preliminary data.</text>
</comment>
<accession>A0A2T9YSQ0</accession>
<organism evidence="1 2">
    <name type="scientific">Smittium simulii</name>
    <dbReference type="NCBI Taxonomy" id="133385"/>
    <lineage>
        <taxon>Eukaryota</taxon>
        <taxon>Fungi</taxon>
        <taxon>Fungi incertae sedis</taxon>
        <taxon>Zoopagomycota</taxon>
        <taxon>Kickxellomycotina</taxon>
        <taxon>Harpellomycetes</taxon>
        <taxon>Harpellales</taxon>
        <taxon>Legeriomycetaceae</taxon>
        <taxon>Smittium</taxon>
    </lineage>
</organism>
<sequence>MSKLWSKRTITKNCYTKVKPRVEDETSEQKNEQIIASAENKRIRIGDLIDNHYPNLTKKTKKTSSSLIPRRILDSPAPISNAELFKLKPERVKSMNEEIKSLGQNTAKNYLLYNIDASEGPKTFILTLIANTEVPVFIDTGAINSISDNAYGGPKIALDHRVTLDLWLEEDFYITADFLVMKNCAVPLLLGVDVLQNNSANLNYAHSIITFGDTNQCDTQLYSKEDLDLLEKDSDEESEEKYETSNSLALIALAKYETSKSDNNAEDSNNITSQYANIFAKKSTELPGITNGDFDISIIQGKTARWLNTLCEYRFTIKHRNGKDNVVAGYLSRDVSITLVSIADTKEQTFNQIKQIIKYGEINFIYKNFKRNLKNYKIVNDILYRVINNRIKRVLENYEDLLAILQRVDDGMGHLRFDSVYYWIKERFWRPNLSEKYNTTLRATYRANSTLSSNLYIRLPENPLSQEYWNPVEKLSRYPYARAYSSQTPSAVNNFIIELCSIFGVPKLGQDENMNRRVRYGLPKTCGHNMEGWEEALLPTGYSAAELMFGTEFRLPLEMEAALDPNSHLRILQESVLNGVRNSFERTSMLSSGKKNSFIVGEKSETGQTKIAPVSRLKKYYPRSIQNSQEAAGMQW</sequence>
<dbReference type="OrthoDB" id="115435at2759"/>
<reference evidence="1 2" key="1">
    <citation type="journal article" date="2018" name="MBio">
        <title>Comparative Genomics Reveals the Core Gene Toolbox for the Fungus-Insect Symbiosis.</title>
        <authorList>
            <person name="Wang Y."/>
            <person name="Stata M."/>
            <person name="Wang W."/>
            <person name="Stajich J.E."/>
            <person name="White M.M."/>
            <person name="Moncalvo J.M."/>
        </authorList>
    </citation>
    <scope>NUCLEOTIDE SEQUENCE [LARGE SCALE GENOMIC DNA]</scope>
    <source>
        <strain evidence="1 2">SWE-8-4</strain>
    </source>
</reference>
<dbReference type="Proteomes" id="UP000245383">
    <property type="component" value="Unassembled WGS sequence"/>
</dbReference>
<protein>
    <submittedName>
        <fullName evidence="1">Uncharacterized protein</fullName>
    </submittedName>
</protein>
<dbReference type="EMBL" id="MBFR01000059">
    <property type="protein sequence ID" value="PVU95347.1"/>
    <property type="molecule type" value="Genomic_DNA"/>
</dbReference>
<dbReference type="InterPro" id="IPR021109">
    <property type="entry name" value="Peptidase_aspartic_dom_sf"/>
</dbReference>
<keyword evidence="2" id="KW-1185">Reference proteome</keyword>
<dbReference type="AlphaFoldDB" id="A0A2T9YSQ0"/>